<accession>A0A542DIW7</accession>
<comment type="function">
    <text evidence="8">Catalyzes the attachment of tryptophan to tRNA(Trp).</text>
</comment>
<dbReference type="Pfam" id="PF00579">
    <property type="entry name" value="tRNA-synt_1b"/>
    <property type="match status" value="1"/>
</dbReference>
<feature type="short sequence motif" description="'KMSKS' region" evidence="8">
    <location>
        <begin position="243"/>
        <end position="247"/>
    </location>
</feature>
<comment type="catalytic activity">
    <reaction evidence="7 8">
        <text>tRNA(Trp) + L-tryptophan + ATP = L-tryptophyl-tRNA(Trp) + AMP + diphosphate + H(+)</text>
        <dbReference type="Rhea" id="RHEA:24080"/>
        <dbReference type="Rhea" id="RHEA-COMP:9671"/>
        <dbReference type="Rhea" id="RHEA-COMP:9705"/>
        <dbReference type="ChEBI" id="CHEBI:15378"/>
        <dbReference type="ChEBI" id="CHEBI:30616"/>
        <dbReference type="ChEBI" id="CHEBI:33019"/>
        <dbReference type="ChEBI" id="CHEBI:57912"/>
        <dbReference type="ChEBI" id="CHEBI:78442"/>
        <dbReference type="ChEBI" id="CHEBI:78535"/>
        <dbReference type="ChEBI" id="CHEBI:456215"/>
        <dbReference type="EC" id="6.1.1.2"/>
    </reaction>
</comment>
<comment type="subcellular location">
    <subcellularLocation>
        <location evidence="8">Cytoplasm</location>
    </subcellularLocation>
</comment>
<sequence>MRWPRIGDPVVRDAEGVLDSRRAGGGPGTGMRENPGVSEEAVSPARGRKPRVLSGIQPTADSFHLGNYLGALRQWVRLQDTHETFYCVVDLHAITVEHDPALLLERTRRSAAQLLAIGLDPEEGALFVQSQVPEHAQLSWVLECQTGFGEASRMTQFKDKAARQGTDRASVGLFTYPVLQAADILLYQANAVPVGEDQRQHLELSRNLAQRFNNRFGPTLTVPEPHIVTDTAKIYDLQDPTAKMSKSASSAGGLIELMEDPKRSAKKIRSAVTDAGREIVYDPEGKPGVSNLLIIYSALTDRPVAELETAYEGKGYGDLKKDVAEVLVEFVEPFQQRVRSYLDDVAELDKLLTRGAERARDVASATLSEVYRRIGFLQPAR</sequence>
<dbReference type="NCBIfam" id="TIGR00233">
    <property type="entry name" value="trpS"/>
    <property type="match status" value="1"/>
</dbReference>
<keyword evidence="6 8" id="KW-0030">Aminoacyl-tRNA synthetase</keyword>
<gene>
    <name evidence="8" type="primary">trpS</name>
    <name evidence="11" type="ORF">FB471_2797</name>
</gene>
<dbReference type="InterPro" id="IPR002305">
    <property type="entry name" value="aa-tRNA-synth_Ic"/>
</dbReference>
<reference evidence="11 12" key="1">
    <citation type="submission" date="2019-06" db="EMBL/GenBank/DDBJ databases">
        <title>Sequencing the genomes of 1000 actinobacteria strains.</title>
        <authorList>
            <person name="Klenk H.-P."/>
        </authorList>
    </citation>
    <scope>NUCLEOTIDE SEQUENCE [LARGE SCALE GENOMIC DNA]</scope>
    <source>
        <strain evidence="11 12">DSM 45679</strain>
    </source>
</reference>
<dbReference type="PROSITE" id="PS00178">
    <property type="entry name" value="AA_TRNA_LIGASE_I"/>
    <property type="match status" value="1"/>
</dbReference>
<keyword evidence="3 8" id="KW-0547">Nucleotide-binding</keyword>
<feature type="region of interest" description="Disordered" evidence="10">
    <location>
        <begin position="14"/>
        <end position="49"/>
    </location>
</feature>
<dbReference type="Gene3D" id="1.10.240.10">
    <property type="entry name" value="Tyrosyl-Transfer RNA Synthetase"/>
    <property type="match status" value="1"/>
</dbReference>
<dbReference type="PANTHER" id="PTHR43766:SF1">
    <property type="entry name" value="TRYPTOPHAN--TRNA LIGASE, MITOCHONDRIAL"/>
    <property type="match status" value="1"/>
</dbReference>
<comment type="caution">
    <text evidence="11">The sequence shown here is derived from an EMBL/GenBank/DDBJ whole genome shotgun (WGS) entry which is preliminary data.</text>
</comment>
<dbReference type="GO" id="GO:0005524">
    <property type="term" value="F:ATP binding"/>
    <property type="evidence" value="ECO:0007669"/>
    <property type="project" value="UniProtKB-UniRule"/>
</dbReference>
<evidence type="ECO:0000256" key="5">
    <source>
        <dbReference type="ARBA" id="ARBA00022917"/>
    </source>
</evidence>
<dbReference type="AlphaFoldDB" id="A0A542DIW7"/>
<dbReference type="InterPro" id="IPR014729">
    <property type="entry name" value="Rossmann-like_a/b/a_fold"/>
</dbReference>
<dbReference type="GO" id="GO:0006436">
    <property type="term" value="P:tryptophanyl-tRNA aminoacylation"/>
    <property type="evidence" value="ECO:0007669"/>
    <property type="project" value="UniProtKB-UniRule"/>
</dbReference>
<comment type="caution">
    <text evidence="8">Lacks conserved residue(s) required for the propagation of feature annotation.</text>
</comment>
<evidence type="ECO:0000256" key="10">
    <source>
        <dbReference type="SAM" id="MobiDB-lite"/>
    </source>
</evidence>
<comment type="subunit">
    <text evidence="8">Homodimer.</text>
</comment>
<dbReference type="GO" id="GO:0005829">
    <property type="term" value="C:cytosol"/>
    <property type="evidence" value="ECO:0007669"/>
    <property type="project" value="TreeGrafter"/>
</dbReference>
<evidence type="ECO:0000256" key="7">
    <source>
        <dbReference type="ARBA" id="ARBA00049929"/>
    </source>
</evidence>
<evidence type="ECO:0000256" key="6">
    <source>
        <dbReference type="ARBA" id="ARBA00023146"/>
    </source>
</evidence>
<dbReference type="InterPro" id="IPR024109">
    <property type="entry name" value="Trp-tRNA-ligase_bac-type"/>
</dbReference>
<name>A0A542DIW7_AMYCI</name>
<dbReference type="FunFam" id="1.10.240.10:FF:000002">
    <property type="entry name" value="Tryptophan--tRNA ligase"/>
    <property type="match status" value="1"/>
</dbReference>
<keyword evidence="12" id="KW-1185">Reference proteome</keyword>
<dbReference type="GO" id="GO:0004830">
    <property type="term" value="F:tryptophan-tRNA ligase activity"/>
    <property type="evidence" value="ECO:0007669"/>
    <property type="project" value="UniProtKB-UniRule"/>
</dbReference>
<evidence type="ECO:0000256" key="2">
    <source>
        <dbReference type="ARBA" id="ARBA00022598"/>
    </source>
</evidence>
<feature type="binding site" evidence="8">
    <location>
        <position position="183"/>
    </location>
    <ligand>
        <name>L-tryptophan</name>
        <dbReference type="ChEBI" id="CHEBI:57912"/>
    </ligand>
</feature>
<feature type="binding site" evidence="8">
    <location>
        <begin position="66"/>
        <end position="67"/>
    </location>
    <ligand>
        <name>ATP</name>
        <dbReference type="ChEBI" id="CHEBI:30616"/>
    </ligand>
</feature>
<dbReference type="InterPro" id="IPR001412">
    <property type="entry name" value="aa-tRNA-synth_I_CS"/>
</dbReference>
<proteinExistence type="inferred from homology"/>
<keyword evidence="5 8" id="KW-0648">Protein biosynthesis</keyword>
<dbReference type="CDD" id="cd00806">
    <property type="entry name" value="TrpRS_core"/>
    <property type="match status" value="1"/>
</dbReference>
<feature type="binding site" evidence="8">
    <location>
        <begin position="195"/>
        <end position="197"/>
    </location>
    <ligand>
        <name>ATP</name>
        <dbReference type="ChEBI" id="CHEBI:30616"/>
    </ligand>
</feature>
<protein>
    <recommendedName>
        <fullName evidence="8">Tryptophan--tRNA ligase</fullName>
        <ecNumber evidence="8">6.1.1.2</ecNumber>
    </recommendedName>
    <alternativeName>
        <fullName evidence="8">Tryptophanyl-tRNA synthetase</fullName>
        <shortName evidence="8">TrpRS</shortName>
    </alternativeName>
</protein>
<evidence type="ECO:0000256" key="8">
    <source>
        <dbReference type="HAMAP-Rule" id="MF_00140"/>
    </source>
</evidence>
<feature type="binding site" evidence="8">
    <location>
        <begin position="243"/>
        <end position="247"/>
    </location>
    <ligand>
        <name>ATP</name>
        <dbReference type="ChEBI" id="CHEBI:30616"/>
    </ligand>
</feature>
<evidence type="ECO:0000313" key="12">
    <source>
        <dbReference type="Proteomes" id="UP000320876"/>
    </source>
</evidence>
<comment type="similarity">
    <text evidence="1 8 9">Belongs to the class-I aminoacyl-tRNA synthetase family.</text>
</comment>
<dbReference type="EMBL" id="VFML01000001">
    <property type="protein sequence ID" value="TQJ03047.1"/>
    <property type="molecule type" value="Genomic_DNA"/>
</dbReference>
<organism evidence="11 12">
    <name type="scientific">Amycolatopsis cihanbeyliensis</name>
    <dbReference type="NCBI Taxonomy" id="1128664"/>
    <lineage>
        <taxon>Bacteria</taxon>
        <taxon>Bacillati</taxon>
        <taxon>Actinomycetota</taxon>
        <taxon>Actinomycetes</taxon>
        <taxon>Pseudonocardiales</taxon>
        <taxon>Pseudonocardiaceae</taxon>
        <taxon>Amycolatopsis</taxon>
    </lineage>
</organism>
<dbReference type="EC" id="6.1.1.2" evidence="8"/>
<dbReference type="PRINTS" id="PR01039">
    <property type="entry name" value="TRNASYNTHTRP"/>
</dbReference>
<keyword evidence="4 8" id="KW-0067">ATP-binding</keyword>
<dbReference type="Gene3D" id="3.40.50.620">
    <property type="entry name" value="HUPs"/>
    <property type="match status" value="1"/>
</dbReference>
<dbReference type="InterPro" id="IPR050203">
    <property type="entry name" value="Trp-tRNA_synthetase"/>
</dbReference>
<feature type="binding site" evidence="8">
    <location>
        <position position="234"/>
    </location>
    <ligand>
        <name>ATP</name>
        <dbReference type="ChEBI" id="CHEBI:30616"/>
    </ligand>
</feature>
<keyword evidence="8" id="KW-0963">Cytoplasm</keyword>
<evidence type="ECO:0000256" key="3">
    <source>
        <dbReference type="ARBA" id="ARBA00022741"/>
    </source>
</evidence>
<dbReference type="HAMAP" id="MF_00140_B">
    <property type="entry name" value="Trp_tRNA_synth_B"/>
    <property type="match status" value="1"/>
</dbReference>
<dbReference type="Proteomes" id="UP000320876">
    <property type="component" value="Unassembled WGS sequence"/>
</dbReference>
<keyword evidence="2 8" id="KW-0436">Ligase</keyword>
<evidence type="ECO:0000256" key="1">
    <source>
        <dbReference type="ARBA" id="ARBA00005594"/>
    </source>
</evidence>
<evidence type="ECO:0000313" key="11">
    <source>
        <dbReference type="EMBL" id="TQJ03047.1"/>
    </source>
</evidence>
<evidence type="ECO:0000256" key="4">
    <source>
        <dbReference type="ARBA" id="ARBA00022840"/>
    </source>
</evidence>
<dbReference type="InterPro" id="IPR002306">
    <property type="entry name" value="Trp-tRNA-ligase"/>
</dbReference>
<feature type="binding site" evidence="8">
    <location>
        <begin position="57"/>
        <end position="59"/>
    </location>
    <ligand>
        <name>ATP</name>
        <dbReference type="ChEBI" id="CHEBI:30616"/>
    </ligand>
</feature>
<dbReference type="PANTHER" id="PTHR43766">
    <property type="entry name" value="TRYPTOPHAN--TRNA LIGASE, MITOCHONDRIAL"/>
    <property type="match status" value="1"/>
</dbReference>
<evidence type="ECO:0000256" key="9">
    <source>
        <dbReference type="RuleBase" id="RU363036"/>
    </source>
</evidence>
<dbReference type="SUPFAM" id="SSF52374">
    <property type="entry name" value="Nucleotidylyl transferase"/>
    <property type="match status" value="1"/>
</dbReference>